<proteinExistence type="predicted"/>
<dbReference type="AlphaFoldDB" id="A0A8K0FZM7"/>
<sequence>MYWKSTVRRIRTITVLCSKRSSYPKHQPVIDYVITQRCSAQCIRDARVKKGAEIRNDYNLVMLTRIVPQAITAEPRKNTKPKKEKICFHKLNIKEIRKVEERSQDITDWKKERQLHRKSMAEL</sequence>
<accession>A0A8K0FZM7</accession>
<gene>
    <name evidence="1" type="ORF">ILUMI_25716</name>
</gene>
<dbReference type="EMBL" id="VTPC01090968">
    <property type="protein sequence ID" value="KAF2880438.1"/>
    <property type="molecule type" value="Genomic_DNA"/>
</dbReference>
<name>A0A8K0FZM7_IGNLU</name>
<evidence type="ECO:0000313" key="2">
    <source>
        <dbReference type="Proteomes" id="UP000801492"/>
    </source>
</evidence>
<protein>
    <submittedName>
        <fullName evidence="1">Uncharacterized protein</fullName>
    </submittedName>
</protein>
<evidence type="ECO:0000313" key="1">
    <source>
        <dbReference type="EMBL" id="KAF2880438.1"/>
    </source>
</evidence>
<reference evidence="1" key="1">
    <citation type="submission" date="2019-08" db="EMBL/GenBank/DDBJ databases">
        <title>The genome of the North American firefly Photinus pyralis.</title>
        <authorList>
            <consortium name="Photinus pyralis genome working group"/>
            <person name="Fallon T.R."/>
            <person name="Sander Lower S.E."/>
            <person name="Weng J.-K."/>
        </authorList>
    </citation>
    <scope>NUCLEOTIDE SEQUENCE</scope>
    <source>
        <strain evidence="1">TRF0915ILg1</strain>
        <tissue evidence="1">Whole body</tissue>
    </source>
</reference>
<dbReference type="Proteomes" id="UP000801492">
    <property type="component" value="Unassembled WGS sequence"/>
</dbReference>
<comment type="caution">
    <text evidence="1">The sequence shown here is derived from an EMBL/GenBank/DDBJ whole genome shotgun (WGS) entry which is preliminary data.</text>
</comment>
<organism evidence="1 2">
    <name type="scientific">Ignelater luminosus</name>
    <name type="common">Cucubano</name>
    <name type="synonym">Pyrophorus luminosus</name>
    <dbReference type="NCBI Taxonomy" id="2038154"/>
    <lineage>
        <taxon>Eukaryota</taxon>
        <taxon>Metazoa</taxon>
        <taxon>Ecdysozoa</taxon>
        <taxon>Arthropoda</taxon>
        <taxon>Hexapoda</taxon>
        <taxon>Insecta</taxon>
        <taxon>Pterygota</taxon>
        <taxon>Neoptera</taxon>
        <taxon>Endopterygota</taxon>
        <taxon>Coleoptera</taxon>
        <taxon>Polyphaga</taxon>
        <taxon>Elateriformia</taxon>
        <taxon>Elateroidea</taxon>
        <taxon>Elateridae</taxon>
        <taxon>Agrypninae</taxon>
        <taxon>Pyrophorini</taxon>
        <taxon>Ignelater</taxon>
    </lineage>
</organism>
<keyword evidence="2" id="KW-1185">Reference proteome</keyword>